<feature type="compositionally biased region" description="Basic and acidic residues" evidence="1">
    <location>
        <begin position="145"/>
        <end position="171"/>
    </location>
</feature>
<feature type="region of interest" description="Disordered" evidence="1">
    <location>
        <begin position="143"/>
        <end position="171"/>
    </location>
</feature>
<evidence type="ECO:0000313" key="3">
    <source>
        <dbReference type="Proteomes" id="UP000031668"/>
    </source>
</evidence>
<name>A0A0C2JKD7_THEKT</name>
<reference evidence="2 3" key="1">
    <citation type="journal article" date="2014" name="Genome Biol. Evol.">
        <title>The genome of the myxosporean Thelohanellus kitauei shows adaptations to nutrient acquisition within its fish host.</title>
        <authorList>
            <person name="Yang Y."/>
            <person name="Xiong J."/>
            <person name="Zhou Z."/>
            <person name="Huo F."/>
            <person name="Miao W."/>
            <person name="Ran C."/>
            <person name="Liu Y."/>
            <person name="Zhang J."/>
            <person name="Feng J."/>
            <person name="Wang M."/>
            <person name="Wang M."/>
            <person name="Wang L."/>
            <person name="Yao B."/>
        </authorList>
    </citation>
    <scope>NUCLEOTIDE SEQUENCE [LARGE SCALE GENOMIC DNA]</scope>
    <source>
        <strain evidence="2">Wuqing</strain>
    </source>
</reference>
<keyword evidence="3" id="KW-1185">Reference proteome</keyword>
<gene>
    <name evidence="2" type="ORF">RF11_02787</name>
</gene>
<protein>
    <submittedName>
        <fullName evidence="2">Uncharacterized protein</fullName>
    </submittedName>
</protein>
<dbReference type="Proteomes" id="UP000031668">
    <property type="component" value="Unassembled WGS sequence"/>
</dbReference>
<evidence type="ECO:0000256" key="1">
    <source>
        <dbReference type="SAM" id="MobiDB-lite"/>
    </source>
</evidence>
<sequence>MNTFLFSDTFSDIIKGVLVDCYMNFTKNKTESGDNLLLVSIILCFMLKTSLNQNIHSRFYKTVELIFGINKDLANNSVMTTLAFLKKKLDNCVFSSIVDYLMELSKIPNNVFSYLPENLSDMVNKSKDCRDLALKNLQKTYQETSKYKEESNGDQKDLTEELNSCDKETTE</sequence>
<comment type="caution">
    <text evidence="2">The sequence shown here is derived from an EMBL/GenBank/DDBJ whole genome shotgun (WGS) entry which is preliminary data.</text>
</comment>
<accession>A0A0C2JKD7</accession>
<dbReference type="AlphaFoldDB" id="A0A0C2JKD7"/>
<evidence type="ECO:0000313" key="2">
    <source>
        <dbReference type="EMBL" id="KII69858.1"/>
    </source>
</evidence>
<dbReference type="EMBL" id="JWZT01002265">
    <property type="protein sequence ID" value="KII69858.1"/>
    <property type="molecule type" value="Genomic_DNA"/>
</dbReference>
<proteinExistence type="predicted"/>
<organism evidence="2 3">
    <name type="scientific">Thelohanellus kitauei</name>
    <name type="common">Myxosporean</name>
    <dbReference type="NCBI Taxonomy" id="669202"/>
    <lineage>
        <taxon>Eukaryota</taxon>
        <taxon>Metazoa</taxon>
        <taxon>Cnidaria</taxon>
        <taxon>Myxozoa</taxon>
        <taxon>Myxosporea</taxon>
        <taxon>Bivalvulida</taxon>
        <taxon>Platysporina</taxon>
        <taxon>Myxobolidae</taxon>
        <taxon>Thelohanellus</taxon>
    </lineage>
</organism>